<proteinExistence type="predicted"/>
<feature type="region of interest" description="Disordered" evidence="2">
    <location>
        <begin position="488"/>
        <end position="515"/>
    </location>
</feature>
<name>A0A2N7TPM2_9GAMM</name>
<feature type="compositionally biased region" description="Basic and acidic residues" evidence="2">
    <location>
        <begin position="500"/>
        <end position="511"/>
    </location>
</feature>
<dbReference type="Gene3D" id="3.90.930.1">
    <property type="match status" value="1"/>
</dbReference>
<evidence type="ECO:0000256" key="2">
    <source>
        <dbReference type="SAM" id="MobiDB-lite"/>
    </source>
</evidence>
<gene>
    <name evidence="5" type="ORF">C1H66_08625</name>
</gene>
<evidence type="ECO:0000256" key="3">
    <source>
        <dbReference type="SAM" id="SignalP"/>
    </source>
</evidence>
<feature type="compositionally biased region" description="Basic and acidic residues" evidence="2">
    <location>
        <begin position="330"/>
        <end position="344"/>
    </location>
</feature>
<dbReference type="EMBL" id="PNRE01000036">
    <property type="protein sequence ID" value="PMR70140.1"/>
    <property type="molecule type" value="Genomic_DNA"/>
</dbReference>
<protein>
    <recommendedName>
        <fullName evidence="4">LysM domain-containing protein</fullName>
    </recommendedName>
</protein>
<evidence type="ECO:0000259" key="4">
    <source>
        <dbReference type="PROSITE" id="PS51782"/>
    </source>
</evidence>
<dbReference type="Proteomes" id="UP000235346">
    <property type="component" value="Unassembled WGS sequence"/>
</dbReference>
<organism evidence="5 6">
    <name type="scientific">Halomonas heilongjiangensis</name>
    <dbReference type="NCBI Taxonomy" id="1387883"/>
    <lineage>
        <taxon>Bacteria</taxon>
        <taxon>Pseudomonadati</taxon>
        <taxon>Pseudomonadota</taxon>
        <taxon>Gammaproteobacteria</taxon>
        <taxon>Oceanospirillales</taxon>
        <taxon>Halomonadaceae</taxon>
        <taxon>Halomonas</taxon>
    </lineage>
</organism>
<feature type="signal peptide" evidence="3">
    <location>
        <begin position="1"/>
        <end position="17"/>
    </location>
</feature>
<feature type="region of interest" description="Disordered" evidence="2">
    <location>
        <begin position="31"/>
        <end position="52"/>
    </location>
</feature>
<dbReference type="InterPro" id="IPR018392">
    <property type="entry name" value="LysM"/>
</dbReference>
<feature type="region of interest" description="Disordered" evidence="2">
    <location>
        <begin position="311"/>
        <end position="362"/>
    </location>
</feature>
<keyword evidence="1" id="KW-0175">Coiled coil</keyword>
<feature type="region of interest" description="Disordered" evidence="2">
    <location>
        <begin position="640"/>
        <end position="675"/>
    </location>
</feature>
<feature type="compositionally biased region" description="Polar residues" evidence="2">
    <location>
        <begin position="822"/>
        <end position="833"/>
    </location>
</feature>
<dbReference type="PROSITE" id="PS51782">
    <property type="entry name" value="LYSM"/>
    <property type="match status" value="1"/>
</dbReference>
<keyword evidence="3" id="KW-0732">Signal</keyword>
<feature type="chain" id="PRO_5014847382" description="LysM domain-containing protein" evidence="3">
    <location>
        <begin position="18"/>
        <end position="2517"/>
    </location>
</feature>
<sequence>MARIPAILRLSPKLALAGNAAFFAKAVARAAAKPPPPPPNPPQYSSPQVTTPVQWNGGNTTFHPVQATNSTPFPGYGVYSPAYLESLALLPDLNQDDPYLLPDLMPENYAPEGGEDPFQNVHTVEPVDNIETDEDAAAEAAEEIVDDVAEGKSIAQVAEEYGISPQDVLDQLEVGGLEVEATQSDDGSETTIKVVDGETGETVTEYNFTEQEDGVVVEEATGADGNTTTTVIDEDGNRTTLDPGQETTREGIDDIVEGIADGQSLDEIAEEQGLTRAQLIAQLEAAGFDVESDVTGQGPAIGNTTEITDKESGEPLVHQETGPDGTTVSRRTDDDGNEVRHTVHPDGSTTTVVTEPDGRETETQVDADGETTETVTYEQNGVTVEEVTVDDGATTTTIIDEDGERTTLDPGQETTREGVDGIAEALAAGQGIDAIAEERNLTREQIEAQLRAAGYVIQSETNALGNGGEQYTTSIVDAEDGEVIASYSSGPGVGNSSLHVDADGNETRRTELPSGSTTEIVTKANGREIKETTNAEGETTREVTDNGYTLTTPPDGDLTLHRHKDDQEITIERGTKEQSMAEELLELDPDGSDEDRVLQAVIDEMLAERDDEGNLKDLNELEADLEDQDQAVEDALEEILGEDGDEGDVIKPGEEAEEGDPLGKPPSDEAPSGGDWVAMLYQGEWKWVDSAIAEVLQDRESARLALRLAEAEATRDLSQLAVYGLDDEYEDAMDAAIERINELWAPHGLRWVPPDFEQLGLSLDDAQESLNSANTWIDYLETEKEFQDLQEEADGLKEDVLEAYRNDEDYADYFKEEGFEETTASSTPRNSSGEQEHTGELLHQSVVEIDGQLYLRNIYADRDSPLDKPLTLSPDSDDLSGLSDEQRRLNEEWQELKLGEEPARLQEEALEAFRSANPEYFRPEGYSETRPGGQGGDYEWESGELTDSRVVERDGQLIVINTYGEGFEETTKELPLTYAPGEEIPDDFSQAQREANEAWQEFTEGKDIDEDLRERILDQARQEHPDHFKPEGFTDTTPQRLGDPIEEHSGARQSQEIVERDGQLFLVSTFENLDEPLETQLTFDPESDTLRRTPTEQLIDDDWARYKEYRYSSEDSLAGIMEDRHEAESAVNEWLAEQQREAADTPISELEQRYQDELEEHGEGTVTPGGEEAERIEIDGVMRWVHPDVAEAYRNKEASHEVLQDGEDITERAEDLYGEQHPDHVDPDGFTFKDPDAVGPSAQYISTGAIMGADSGIIVGDNGQLYLRNVYEDEDEPRNFPLTYAPGTAPEGRSEEQLRLDREWADWWQAHGEDGEEDPLAAAQQAYEEAQEAYGDQVERYGTGTTRELTEALPDGVDPVLVTIDEQVLDPGGLQIMDPMPVTTVGEQRSVHPDVAMALRALEAARSQRESSATAAEEMALAAVESDYRASRPSTWKLLNDGASAEHEMSVQAAWQMEEVYLEANGEHGSLTQARTELLDSQEALLTTEEGLVRAGFEASGEAMELAMASGVDSVDLANGLQAGELSDVRAQVVNDREELQESAQWNDHLRQDYSLDDRLDPENGHIIEDYYKENPEVARTAIEDRLEALPESIKLDDDDAREVLDQALGSDDEELVDAVEDQLREIGGDNAEVGIIPILYRDSHGVRDTALFTVEDGDGKTWLVDESGSKYRNFDDFRQHNYLSDKGHVFLPESPNRLTDASGDLTYEWHQARELSVAEQWLDPIIGIGTGIATLASFIPPLAPIAVPIAFAGGAYFGARSVSNIHEMHEYGRPLASTEGVMQGAMLITSFLPMGASAFRVAGLTRAGTPAGVAVRTSTGAVNTWGKGWSQNPMYQEAAEQLTRRGVAFSTARGLDRAAMGIGIPLMGYSGANLATNWNDMTRLEKTAALTELASGLFGVGMGYQASRAARPNQGAPETLTQGKLPARHGDPTPPLGLPRLYRLGDLDALNQASVDGALPAGHHVHFVQPGRLDSTNFVLREGTVLRGGRVDGDGHIRWSTSRREQPTIYTLSDGGNGHQTVHIQDSGSGRVLRNRDFDNEAYVLVTDKSASQLRGVLNPNNQDTQPFALYNGREGNWGSARSYQKAIRFLLLSAGTLGGAISLGGPPEISMPLNALAYGVRGALLGLQAVFPNATAVDTGWGRLLRGGVFLTFAINVPGTVGNYTVNDSGHFQLQPPGGGVGWADAGQAWAYAFGNSAYMAKTFQEASTGKPAMSAVDDIALPFFVAGGAEGLASSAWTSGWPPDAMTGYNATTNTMLVGGATRLWIRDSAVGKKVGSWLSSHMPHLSGIAKFNKRDVATLIGFTGTLIPAAALGMKDHFEEQVNTEVEDIDPELFGYVPSDFSPPETPSSGEKADNVPSGLADEPATYRPSAEEIQLVVLDRQGTALHTDPVGVSPVVTHYPHGTFLEQTGGRVTDGDGNEWVPVRLGSDGGPVGWTMAQGVTEHPSGAMGESGRFNPEYEGRYAAVTVEPHQTLGAIAVRKGHDVEQVVMLNLDHIIDPSILFPGDRVYLPVS</sequence>
<evidence type="ECO:0000313" key="6">
    <source>
        <dbReference type="Proteomes" id="UP000235346"/>
    </source>
</evidence>
<keyword evidence="6" id="KW-1185">Reference proteome</keyword>
<comment type="caution">
    <text evidence="5">The sequence shown here is derived from an EMBL/GenBank/DDBJ whole genome shotgun (WGS) entry which is preliminary data.</text>
</comment>
<feature type="region of interest" description="Disordered" evidence="2">
    <location>
        <begin position="2343"/>
        <end position="2371"/>
    </location>
</feature>
<feature type="compositionally biased region" description="Polar residues" evidence="2">
    <location>
        <begin position="488"/>
        <end position="498"/>
    </location>
</feature>
<feature type="domain" description="LysM" evidence="4">
    <location>
        <begin position="2468"/>
        <end position="2514"/>
    </location>
</feature>
<evidence type="ECO:0000313" key="5">
    <source>
        <dbReference type="EMBL" id="PMR70140.1"/>
    </source>
</evidence>
<feature type="region of interest" description="Disordered" evidence="2">
    <location>
        <begin position="535"/>
        <end position="556"/>
    </location>
</feature>
<feature type="region of interest" description="Disordered" evidence="2">
    <location>
        <begin position="864"/>
        <end position="885"/>
    </location>
</feature>
<feature type="region of interest" description="Disordered" evidence="2">
    <location>
        <begin position="819"/>
        <end position="840"/>
    </location>
</feature>
<feature type="compositionally biased region" description="Low complexity" evidence="2">
    <location>
        <begin position="867"/>
        <end position="883"/>
    </location>
</feature>
<accession>A0A2N7TPM2</accession>
<feature type="compositionally biased region" description="Pro residues" evidence="2">
    <location>
        <begin position="33"/>
        <end position="44"/>
    </location>
</feature>
<feature type="coiled-coil region" evidence="1">
    <location>
        <begin position="779"/>
        <end position="806"/>
    </location>
</feature>
<reference evidence="5 6" key="1">
    <citation type="submission" date="2018-01" db="EMBL/GenBank/DDBJ databases">
        <title>Halomonas endophytica sp. nov., isolated from storage liquid in the stems of Populus euphratica.</title>
        <authorList>
            <person name="Chen C."/>
        </authorList>
    </citation>
    <scope>NUCLEOTIDE SEQUENCE [LARGE SCALE GENOMIC DNA]</scope>
    <source>
        <strain evidence="5 6">DSM 26881</strain>
    </source>
</reference>
<feature type="region of interest" description="Disordered" evidence="2">
    <location>
        <begin position="1910"/>
        <end position="1931"/>
    </location>
</feature>
<feature type="region of interest" description="Disordered" evidence="2">
    <location>
        <begin position="226"/>
        <end position="247"/>
    </location>
</feature>
<feature type="compositionally biased region" description="Basic and acidic residues" evidence="2">
    <location>
        <begin position="535"/>
        <end position="544"/>
    </location>
</feature>
<evidence type="ECO:0000256" key="1">
    <source>
        <dbReference type="SAM" id="Coils"/>
    </source>
</evidence>